<dbReference type="Gene3D" id="1.10.3290.10">
    <property type="entry name" value="Fido-like domain"/>
    <property type="match status" value="1"/>
</dbReference>
<dbReference type="EMBL" id="CP060138">
    <property type="protein sequence ID" value="QQV75336.1"/>
    <property type="molecule type" value="Genomic_DNA"/>
</dbReference>
<dbReference type="InterPro" id="IPR003812">
    <property type="entry name" value="Fido"/>
</dbReference>
<evidence type="ECO:0000313" key="3">
    <source>
        <dbReference type="Proteomes" id="UP000595296"/>
    </source>
</evidence>
<evidence type="ECO:0000313" key="2">
    <source>
        <dbReference type="EMBL" id="QQV75336.1"/>
    </source>
</evidence>
<dbReference type="InterPro" id="IPR036597">
    <property type="entry name" value="Fido-like_dom_sf"/>
</dbReference>
<dbReference type="PROSITE" id="PS51459">
    <property type="entry name" value="FIDO"/>
    <property type="match status" value="1"/>
</dbReference>
<proteinExistence type="predicted"/>
<dbReference type="Pfam" id="PF13776">
    <property type="entry name" value="DUF4172"/>
    <property type="match status" value="1"/>
</dbReference>
<dbReference type="RefSeq" id="WP_202068632.1">
    <property type="nucleotide sequence ID" value="NZ_CP060138.2"/>
</dbReference>
<dbReference type="InterPro" id="IPR040198">
    <property type="entry name" value="Fido_containing"/>
</dbReference>
<feature type="domain" description="Fido" evidence="1">
    <location>
        <begin position="113"/>
        <end position="265"/>
    </location>
</feature>
<sequence>MIWNWHHKDWPNFKYNQKHILDLEKNFVKNSGILLGAAKYLSEADQNNLIVMLASDEALNTSEIEGEYLNRASVQSSIKRYFNIATDNRKASPAENGISELLADMYYSYKQPLSHDCLCQWHEMLTNGRRDLGAIGKYRTHAEPMQIVSGKPYDPTVHFEAPPFDIVPKEMDRFIKWYNNTKDNIPPLTKASIAHLYFESIHPFEDGNGRIGRIITIKMLCQNIGQPILIALSHVINEEKKLYYNALERNNKNLEITDWILYFVETIIKAQDYTLRNIEFLINKTKFYDKFKNVLNIRQEKVVKRIFEEGVEGFKGGLSAKNYINITKTSKATATRDLQELIEMQAFIKTGDLKGTRYYIKLELSE</sequence>
<name>A0A9E6MI06_9RICK</name>
<dbReference type="PANTHER" id="PTHR13504:SF33">
    <property type="entry name" value="FIC FAMILY PROTEIN"/>
    <property type="match status" value="1"/>
</dbReference>
<dbReference type="Proteomes" id="UP000595296">
    <property type="component" value="Chromosome"/>
</dbReference>
<dbReference type="PANTHER" id="PTHR13504">
    <property type="entry name" value="FIDO DOMAIN-CONTAINING PROTEIN DDB_G0283145"/>
    <property type="match status" value="1"/>
</dbReference>
<evidence type="ECO:0000259" key="1">
    <source>
        <dbReference type="PROSITE" id="PS51459"/>
    </source>
</evidence>
<organism evidence="2 3">
    <name type="scientific">Rickettsia tillamookensis</name>
    <dbReference type="NCBI Taxonomy" id="2761623"/>
    <lineage>
        <taxon>Bacteria</taxon>
        <taxon>Pseudomonadati</taxon>
        <taxon>Pseudomonadota</taxon>
        <taxon>Alphaproteobacteria</taxon>
        <taxon>Rickettsiales</taxon>
        <taxon>Rickettsiaceae</taxon>
        <taxon>Rickettsieae</taxon>
        <taxon>Rickettsia</taxon>
        <taxon>spotted fever group</taxon>
    </lineage>
</organism>
<accession>A0A9E6MI06</accession>
<protein>
    <recommendedName>
        <fullName evidence="1">Fido domain-containing protein</fullName>
    </recommendedName>
</protein>
<dbReference type="Pfam" id="PF02661">
    <property type="entry name" value="Fic"/>
    <property type="match status" value="1"/>
</dbReference>
<dbReference type="InterPro" id="IPR025230">
    <property type="entry name" value="DUF4172"/>
</dbReference>
<reference evidence="2 3" key="1">
    <citation type="journal article" date="2021" name="Int. J. Syst. Evol. Microbiol.">
        <title>Characterization of a novel transitional group Rickettsia species (Rickettsia tillamookensis sp. nov.) from the western black-legged tick, Ixodes pacificus.</title>
        <authorList>
            <person name="Gauthier D.T."/>
            <person name="Karpathy S.E."/>
            <person name="Grizzard S.L."/>
            <person name="Batra D."/>
            <person name="Rowe L.A."/>
            <person name="Paddock C.D."/>
        </authorList>
    </citation>
    <scope>NUCLEOTIDE SEQUENCE [LARGE SCALE GENOMIC DNA]</scope>
    <source>
        <strain evidence="2 3">Tillamook 23</strain>
    </source>
</reference>
<keyword evidence="3" id="KW-1185">Reference proteome</keyword>
<gene>
    <name evidence="2" type="ORF">H6P87_00889</name>
</gene>
<dbReference type="SUPFAM" id="SSF140931">
    <property type="entry name" value="Fic-like"/>
    <property type="match status" value="1"/>
</dbReference>